<keyword evidence="1" id="KW-1133">Transmembrane helix</keyword>
<proteinExistence type="predicted"/>
<gene>
    <name evidence="2" type="ORF">J2S08_004172</name>
</gene>
<organism evidence="2 3">
    <name type="scientific">Bacillus chungangensis</name>
    <dbReference type="NCBI Taxonomy" id="587633"/>
    <lineage>
        <taxon>Bacteria</taxon>
        <taxon>Bacillati</taxon>
        <taxon>Bacillota</taxon>
        <taxon>Bacilli</taxon>
        <taxon>Bacillales</taxon>
        <taxon>Bacillaceae</taxon>
        <taxon>Bacillus</taxon>
    </lineage>
</organism>
<reference evidence="2 3" key="1">
    <citation type="submission" date="2023-07" db="EMBL/GenBank/DDBJ databases">
        <title>Genomic Encyclopedia of Type Strains, Phase IV (KMG-IV): sequencing the most valuable type-strain genomes for metagenomic binning, comparative biology and taxonomic classification.</title>
        <authorList>
            <person name="Goeker M."/>
        </authorList>
    </citation>
    <scope>NUCLEOTIDE SEQUENCE [LARGE SCALE GENOMIC DNA]</scope>
    <source>
        <strain evidence="2 3">DSM 23837</strain>
    </source>
</reference>
<dbReference type="RefSeq" id="WP_307232943.1">
    <property type="nucleotide sequence ID" value="NZ_JAUSTT010000038.1"/>
</dbReference>
<accession>A0ABT9WYA0</accession>
<dbReference type="Proteomes" id="UP001223586">
    <property type="component" value="Unassembled WGS sequence"/>
</dbReference>
<keyword evidence="1" id="KW-0812">Transmembrane</keyword>
<keyword evidence="1" id="KW-0472">Membrane</keyword>
<protein>
    <recommendedName>
        <fullName evidence="4">Two-component sensor histidine kinase</fullName>
    </recommendedName>
</protein>
<evidence type="ECO:0008006" key="4">
    <source>
        <dbReference type="Google" id="ProtNLM"/>
    </source>
</evidence>
<name>A0ABT9WYA0_9BACI</name>
<evidence type="ECO:0000313" key="2">
    <source>
        <dbReference type="EMBL" id="MDQ0178268.1"/>
    </source>
</evidence>
<evidence type="ECO:0000256" key="1">
    <source>
        <dbReference type="SAM" id="Phobius"/>
    </source>
</evidence>
<dbReference type="EMBL" id="JAUSTT010000038">
    <property type="protein sequence ID" value="MDQ0178268.1"/>
    <property type="molecule type" value="Genomic_DNA"/>
</dbReference>
<comment type="caution">
    <text evidence="2">The sequence shown here is derived from an EMBL/GenBank/DDBJ whole genome shotgun (WGS) entry which is preliminary data.</text>
</comment>
<keyword evidence="3" id="KW-1185">Reference proteome</keyword>
<evidence type="ECO:0000313" key="3">
    <source>
        <dbReference type="Proteomes" id="UP001223586"/>
    </source>
</evidence>
<sequence length="185" mass="21128">MKSRTFFLILILFLLFFYNEILLASVMTPKSNLDSSKDRSLREHYFIASSYAEDIDALEKRGTSVEDGIETLYRSYFNLYSIQKVILTVSKDDQLLYKDLIGESISFPKTPSNLKTSERFVSMKKLGDKEYISIVGALPAPYDTYTLTYYYDVSDIISSWNKMTVMLFLIGTLFCGLLAKPAGIC</sequence>
<feature type="transmembrane region" description="Helical" evidence="1">
    <location>
        <begin position="160"/>
        <end position="179"/>
    </location>
</feature>